<sequence>MAQHQDATTKDPLPGSTGWNYFDRQRLRFSARWKPTDNFTADYSYDVGRDASTPFYSQLLNYNPLNMPIGPATGTLPAGTVRPLPPLVQVQGRTAAFRLPTSTSAATARS</sequence>
<protein>
    <submittedName>
        <fullName evidence="2">Uncharacterized protein</fullName>
    </submittedName>
</protein>
<name>A0A328B2N5_9CAUL</name>
<dbReference type="Proteomes" id="UP000249842">
    <property type="component" value="Unassembled WGS sequence"/>
</dbReference>
<evidence type="ECO:0000256" key="1">
    <source>
        <dbReference type="SAM" id="MobiDB-lite"/>
    </source>
</evidence>
<keyword evidence="3" id="KW-1185">Reference proteome</keyword>
<feature type="region of interest" description="Disordered" evidence="1">
    <location>
        <begin position="1"/>
        <end position="20"/>
    </location>
</feature>
<dbReference type="EMBL" id="QFYP01000001">
    <property type="protein sequence ID" value="RAK61179.1"/>
    <property type="molecule type" value="Genomic_DNA"/>
</dbReference>
<reference evidence="3" key="1">
    <citation type="submission" date="2018-05" db="EMBL/GenBank/DDBJ databases">
        <authorList>
            <person name="Li X."/>
        </authorList>
    </citation>
    <scope>NUCLEOTIDE SEQUENCE [LARGE SCALE GENOMIC DNA]</scope>
    <source>
        <strain evidence="3">HKS-05</strain>
    </source>
</reference>
<evidence type="ECO:0000313" key="2">
    <source>
        <dbReference type="EMBL" id="RAK61179.1"/>
    </source>
</evidence>
<proteinExistence type="predicted"/>
<dbReference type="AlphaFoldDB" id="A0A328B2N5"/>
<evidence type="ECO:0000313" key="3">
    <source>
        <dbReference type="Proteomes" id="UP000249842"/>
    </source>
</evidence>
<accession>A0A328B2N5</accession>
<gene>
    <name evidence="2" type="ORF">DJ021_15865</name>
</gene>
<comment type="caution">
    <text evidence="2">The sequence shown here is derived from an EMBL/GenBank/DDBJ whole genome shotgun (WGS) entry which is preliminary data.</text>
</comment>
<organism evidence="2 3">
    <name type="scientific">Phenylobacterium hankyongense</name>
    <dbReference type="NCBI Taxonomy" id="1813876"/>
    <lineage>
        <taxon>Bacteria</taxon>
        <taxon>Pseudomonadati</taxon>
        <taxon>Pseudomonadota</taxon>
        <taxon>Alphaproteobacteria</taxon>
        <taxon>Caulobacterales</taxon>
        <taxon>Caulobacteraceae</taxon>
        <taxon>Phenylobacterium</taxon>
    </lineage>
</organism>